<proteinExistence type="predicted"/>
<comment type="caution">
    <text evidence="8">The sequence shown here is derived from an EMBL/GenBank/DDBJ whole genome shotgun (WGS) entry which is preliminary data.</text>
</comment>
<keyword evidence="5" id="KW-0812">Transmembrane</keyword>
<gene>
    <name evidence="8" type="ORF">GCM10009858_32040</name>
</gene>
<dbReference type="InterPro" id="IPR003594">
    <property type="entry name" value="HATPase_dom"/>
</dbReference>
<accession>A0ABN3LYP9</accession>
<dbReference type="Pfam" id="PF02518">
    <property type="entry name" value="HATPase_c"/>
    <property type="match status" value="1"/>
</dbReference>
<sequence>MADDAATPVVAASTSAVLDDEHAIVRGLWRGIDVFRWLALAYAVWSTWERHEQIAHLALGVAVLGVLAGWTVAVTLQPVRTVRAYAIELAIGCSAILATRLVDDPQVITAGAKTIPSIWPTAAVVGFAVLRGWRGGLAAASFVAACSFVEVVEPTPNTVTNSIFGLLLGGCIGYCVDLARSSHEALAEAMRLDAARAERDRLARTVHDGVLQTLAFINRRATDLGGEAARLGAMAGEQERILRTLVSQTDLAEVGRAVSGDADLRGLLRHVERDGVQLVSPADAVLLPRRVADEVVAAVEAALDNVRQHAGEDAQAWVLLDDAGDEVAVTIRDSGRGVPSGRLEQAVAQGRLGVSSSILGRLSDLGGTATVSSGPAGGTTVEMRIPNRRTARPSHRHHGHQPDRIADRQAGTRTQGRGAS</sequence>
<dbReference type="PANTHER" id="PTHR24421">
    <property type="entry name" value="NITRATE/NITRITE SENSOR PROTEIN NARX-RELATED"/>
    <property type="match status" value="1"/>
</dbReference>
<dbReference type="RefSeq" id="WP_344256013.1">
    <property type="nucleotide sequence ID" value="NZ_BAAARE010000014.1"/>
</dbReference>
<evidence type="ECO:0000256" key="2">
    <source>
        <dbReference type="ARBA" id="ARBA00022777"/>
    </source>
</evidence>
<evidence type="ECO:0000256" key="5">
    <source>
        <dbReference type="SAM" id="Phobius"/>
    </source>
</evidence>
<evidence type="ECO:0000313" key="8">
    <source>
        <dbReference type="EMBL" id="GAA2491601.1"/>
    </source>
</evidence>
<evidence type="ECO:0000256" key="3">
    <source>
        <dbReference type="ARBA" id="ARBA00023012"/>
    </source>
</evidence>
<dbReference type="Pfam" id="PF19354">
    <property type="entry name" value="DUF5931"/>
    <property type="match status" value="1"/>
</dbReference>
<dbReference type="EMBL" id="BAAARE010000014">
    <property type="protein sequence ID" value="GAA2491601.1"/>
    <property type="molecule type" value="Genomic_DNA"/>
</dbReference>
<feature type="compositionally biased region" description="Polar residues" evidence="4">
    <location>
        <begin position="411"/>
        <end position="420"/>
    </location>
</feature>
<keyword evidence="1" id="KW-0808">Transferase</keyword>
<protein>
    <submittedName>
        <fullName evidence="8">DUF5931 domain-containing protein</fullName>
    </submittedName>
</protein>
<dbReference type="SUPFAM" id="SSF55874">
    <property type="entry name" value="ATPase domain of HSP90 chaperone/DNA topoisomerase II/histidine kinase"/>
    <property type="match status" value="1"/>
</dbReference>
<dbReference type="PANTHER" id="PTHR24421:SF61">
    <property type="entry name" value="OXYGEN SENSOR HISTIDINE KINASE NREB"/>
    <property type="match status" value="1"/>
</dbReference>
<dbReference type="NCBIfam" id="NF047322">
    <property type="entry name" value="HK_morpho_MacS"/>
    <property type="match status" value="1"/>
</dbReference>
<keyword evidence="2" id="KW-0418">Kinase</keyword>
<keyword evidence="9" id="KW-1185">Reference proteome</keyword>
<dbReference type="InterPro" id="IPR036890">
    <property type="entry name" value="HATPase_C_sf"/>
</dbReference>
<keyword evidence="3" id="KW-0902">Two-component regulatory system</keyword>
<dbReference type="InterPro" id="IPR045975">
    <property type="entry name" value="DUF5931"/>
</dbReference>
<feature type="transmembrane region" description="Helical" evidence="5">
    <location>
        <begin position="57"/>
        <end position="76"/>
    </location>
</feature>
<evidence type="ECO:0000256" key="1">
    <source>
        <dbReference type="ARBA" id="ARBA00022679"/>
    </source>
</evidence>
<evidence type="ECO:0000259" key="6">
    <source>
        <dbReference type="Pfam" id="PF02518"/>
    </source>
</evidence>
<feature type="domain" description="Histidine kinase/HSP90-like ATPase" evidence="6">
    <location>
        <begin position="294"/>
        <end position="388"/>
    </location>
</feature>
<keyword evidence="5" id="KW-0472">Membrane</keyword>
<dbReference type="Gene3D" id="3.30.565.10">
    <property type="entry name" value="Histidine kinase-like ATPase, C-terminal domain"/>
    <property type="match status" value="1"/>
</dbReference>
<feature type="compositionally biased region" description="Basic residues" evidence="4">
    <location>
        <begin position="390"/>
        <end position="399"/>
    </location>
</feature>
<evidence type="ECO:0000313" key="9">
    <source>
        <dbReference type="Proteomes" id="UP001500730"/>
    </source>
</evidence>
<name>A0ABN3LYP9_9MICO</name>
<reference evidence="8 9" key="1">
    <citation type="journal article" date="2019" name="Int. J. Syst. Evol. Microbiol.">
        <title>The Global Catalogue of Microorganisms (GCM) 10K type strain sequencing project: providing services to taxonomists for standard genome sequencing and annotation.</title>
        <authorList>
            <consortium name="The Broad Institute Genomics Platform"/>
            <consortium name="The Broad Institute Genome Sequencing Center for Infectious Disease"/>
            <person name="Wu L."/>
            <person name="Ma J."/>
        </authorList>
    </citation>
    <scope>NUCLEOTIDE SEQUENCE [LARGE SCALE GENOMIC DNA]</scope>
    <source>
        <strain evidence="8 9">JCM 16259</strain>
    </source>
</reference>
<feature type="domain" description="DUF5931" evidence="7">
    <location>
        <begin position="24"/>
        <end position="187"/>
    </location>
</feature>
<keyword evidence="5" id="KW-1133">Transmembrane helix</keyword>
<organism evidence="8 9">
    <name type="scientific">Terrabacter carboxydivorans</name>
    <dbReference type="NCBI Taxonomy" id="619730"/>
    <lineage>
        <taxon>Bacteria</taxon>
        <taxon>Bacillati</taxon>
        <taxon>Actinomycetota</taxon>
        <taxon>Actinomycetes</taxon>
        <taxon>Micrococcales</taxon>
        <taxon>Intrasporangiaceae</taxon>
        <taxon>Terrabacter</taxon>
    </lineage>
</organism>
<dbReference type="InterPro" id="IPR050482">
    <property type="entry name" value="Sensor_HK_TwoCompSys"/>
</dbReference>
<feature type="region of interest" description="Disordered" evidence="4">
    <location>
        <begin position="366"/>
        <end position="385"/>
    </location>
</feature>
<evidence type="ECO:0000259" key="7">
    <source>
        <dbReference type="Pfam" id="PF19354"/>
    </source>
</evidence>
<dbReference type="Proteomes" id="UP001500730">
    <property type="component" value="Unassembled WGS sequence"/>
</dbReference>
<evidence type="ECO:0000256" key="4">
    <source>
        <dbReference type="SAM" id="MobiDB-lite"/>
    </source>
</evidence>
<feature type="region of interest" description="Disordered" evidence="4">
    <location>
        <begin position="390"/>
        <end position="420"/>
    </location>
</feature>